<proteinExistence type="predicted"/>
<reference evidence="1 2" key="1">
    <citation type="journal article" date="2016" name="Nat. Commun.">
        <title>Thousands of microbial genomes shed light on interconnected biogeochemical processes in an aquifer system.</title>
        <authorList>
            <person name="Anantharaman K."/>
            <person name="Brown C.T."/>
            <person name="Hug L.A."/>
            <person name="Sharon I."/>
            <person name="Castelle C.J."/>
            <person name="Probst A.J."/>
            <person name="Thomas B.C."/>
            <person name="Singh A."/>
            <person name="Wilkins M.J."/>
            <person name="Karaoz U."/>
            <person name="Brodie E.L."/>
            <person name="Williams K.H."/>
            <person name="Hubbard S.S."/>
            <person name="Banfield J.F."/>
        </authorList>
    </citation>
    <scope>NUCLEOTIDE SEQUENCE [LARGE SCALE GENOMIC DNA]</scope>
</reference>
<dbReference type="Gene3D" id="1.25.40.10">
    <property type="entry name" value="Tetratricopeptide repeat domain"/>
    <property type="match status" value="1"/>
</dbReference>
<evidence type="ECO:0000313" key="2">
    <source>
        <dbReference type="Proteomes" id="UP000176923"/>
    </source>
</evidence>
<protein>
    <submittedName>
        <fullName evidence="1">Uncharacterized protein</fullName>
    </submittedName>
</protein>
<name>A0A1F5ZTX8_9BACT</name>
<evidence type="ECO:0000313" key="1">
    <source>
        <dbReference type="EMBL" id="OGG15572.1"/>
    </source>
</evidence>
<dbReference type="SUPFAM" id="SSF48452">
    <property type="entry name" value="TPR-like"/>
    <property type="match status" value="1"/>
</dbReference>
<dbReference type="Proteomes" id="UP000176923">
    <property type="component" value="Unassembled WGS sequence"/>
</dbReference>
<comment type="caution">
    <text evidence="1">The sequence shown here is derived from an EMBL/GenBank/DDBJ whole genome shotgun (WGS) entry which is preliminary data.</text>
</comment>
<dbReference type="InterPro" id="IPR011990">
    <property type="entry name" value="TPR-like_helical_dom_sf"/>
</dbReference>
<gene>
    <name evidence="1" type="ORF">A3D77_02650</name>
</gene>
<dbReference type="STRING" id="1798382.A3D77_02650"/>
<accession>A0A1F5ZTX8</accession>
<sequence>MISTSNLSKNAIESALSHNWKDAVSLNESIIEMDPSNIEGMLRLAYAHIQLQNIEKAKKLYRKVLLLDKYCFVAQKNLNKLSALPKRSKKTVQKSTVKQTKMSPNLFLEEPGKTKSVNLINVAPISVLSQLENGDNAYLCIKRHSVEVRDENKVYLGVLPDDLSFRLLRLMQSGNTYTVIIKSTDKKSLSVFLRENKRGKRFKNQPSFLPNSIEFADPVKEVKKCQVSEDEFE</sequence>
<organism evidence="1 2">
    <name type="scientific">Candidatus Gottesmanbacteria bacterium RIFCSPHIGHO2_02_FULL_39_11</name>
    <dbReference type="NCBI Taxonomy" id="1798382"/>
    <lineage>
        <taxon>Bacteria</taxon>
        <taxon>Candidatus Gottesmaniibacteriota</taxon>
    </lineage>
</organism>
<dbReference type="Pfam" id="PF14559">
    <property type="entry name" value="TPR_19"/>
    <property type="match status" value="1"/>
</dbReference>
<dbReference type="AlphaFoldDB" id="A0A1F5ZTX8"/>
<dbReference type="EMBL" id="MFJL01000022">
    <property type="protein sequence ID" value="OGG15572.1"/>
    <property type="molecule type" value="Genomic_DNA"/>
</dbReference>